<dbReference type="PANTHER" id="PTHR22847">
    <property type="entry name" value="WD40 REPEAT PROTEIN"/>
    <property type="match status" value="1"/>
</dbReference>
<accession>X6LDX1</accession>
<dbReference type="PANTHER" id="PTHR22847:SF637">
    <property type="entry name" value="WD REPEAT DOMAIN 5B"/>
    <property type="match status" value="1"/>
</dbReference>
<dbReference type="InterPro" id="IPR036322">
    <property type="entry name" value="WD40_repeat_dom_sf"/>
</dbReference>
<keyword evidence="5" id="KW-1185">Reference proteome</keyword>
<keyword evidence="1 3" id="KW-0853">WD repeat</keyword>
<dbReference type="Proteomes" id="UP000023152">
    <property type="component" value="Unassembled WGS sequence"/>
</dbReference>
<dbReference type="InterPro" id="IPR019775">
    <property type="entry name" value="WD40_repeat_CS"/>
</dbReference>
<dbReference type="PROSITE" id="PS00678">
    <property type="entry name" value="WD_REPEATS_1"/>
    <property type="match status" value="1"/>
</dbReference>
<comment type="caution">
    <text evidence="4">The sequence shown here is derived from an EMBL/GenBank/DDBJ whole genome shotgun (WGS) entry which is preliminary data.</text>
</comment>
<evidence type="ECO:0000313" key="5">
    <source>
        <dbReference type="Proteomes" id="UP000023152"/>
    </source>
</evidence>
<dbReference type="EMBL" id="ASPP01043016">
    <property type="protein sequence ID" value="ETN99753.1"/>
    <property type="molecule type" value="Genomic_DNA"/>
</dbReference>
<reference evidence="4 5" key="1">
    <citation type="journal article" date="2013" name="Curr. Biol.">
        <title>The Genome of the Foraminiferan Reticulomyxa filosa.</title>
        <authorList>
            <person name="Glockner G."/>
            <person name="Hulsmann N."/>
            <person name="Schleicher M."/>
            <person name="Noegel A.A."/>
            <person name="Eichinger L."/>
            <person name="Gallinger C."/>
            <person name="Pawlowski J."/>
            <person name="Sierra R."/>
            <person name="Euteneuer U."/>
            <person name="Pillet L."/>
            <person name="Moustafa A."/>
            <person name="Platzer M."/>
            <person name="Groth M."/>
            <person name="Szafranski K."/>
            <person name="Schliwa M."/>
        </authorList>
    </citation>
    <scope>NUCLEOTIDE SEQUENCE [LARGE SCALE GENOMIC DNA]</scope>
</reference>
<feature type="repeat" description="WD" evidence="3">
    <location>
        <begin position="29"/>
        <end position="76"/>
    </location>
</feature>
<dbReference type="SUPFAM" id="SSF50978">
    <property type="entry name" value="WD40 repeat-like"/>
    <property type="match status" value="1"/>
</dbReference>
<dbReference type="Gene3D" id="2.130.10.10">
    <property type="entry name" value="YVTN repeat-like/Quinoprotein amine dehydrogenase"/>
    <property type="match status" value="1"/>
</dbReference>
<evidence type="ECO:0000256" key="3">
    <source>
        <dbReference type="PROSITE-ProRule" id="PRU00221"/>
    </source>
</evidence>
<evidence type="ECO:0000256" key="1">
    <source>
        <dbReference type="ARBA" id="ARBA00022574"/>
    </source>
</evidence>
<dbReference type="SMART" id="SM00320">
    <property type="entry name" value="WD40"/>
    <property type="match status" value="2"/>
</dbReference>
<name>X6LDX1_RETFI</name>
<evidence type="ECO:0000256" key="2">
    <source>
        <dbReference type="ARBA" id="ARBA00022737"/>
    </source>
</evidence>
<dbReference type="AlphaFoldDB" id="X6LDX1"/>
<organism evidence="4 5">
    <name type="scientific">Reticulomyxa filosa</name>
    <dbReference type="NCBI Taxonomy" id="46433"/>
    <lineage>
        <taxon>Eukaryota</taxon>
        <taxon>Sar</taxon>
        <taxon>Rhizaria</taxon>
        <taxon>Retaria</taxon>
        <taxon>Foraminifera</taxon>
        <taxon>Monothalamids</taxon>
        <taxon>Reticulomyxidae</taxon>
        <taxon>Reticulomyxa</taxon>
    </lineage>
</organism>
<evidence type="ECO:0000313" key="4">
    <source>
        <dbReference type="EMBL" id="ETN99753.1"/>
    </source>
</evidence>
<dbReference type="Pfam" id="PF00400">
    <property type="entry name" value="WD40"/>
    <property type="match status" value="1"/>
</dbReference>
<dbReference type="PROSITE" id="PS50082">
    <property type="entry name" value="WD_REPEATS_2"/>
    <property type="match status" value="1"/>
</dbReference>
<protein>
    <submittedName>
        <fullName evidence="4">Notchless-like protein</fullName>
    </submittedName>
</protein>
<gene>
    <name evidence="4" type="ORF">RFI_37714</name>
</gene>
<proteinExistence type="predicted"/>
<keyword evidence="2" id="KW-0677">Repeat</keyword>
<dbReference type="InterPro" id="IPR015943">
    <property type="entry name" value="WD40/YVTN_repeat-like_dom_sf"/>
</dbReference>
<dbReference type="GO" id="GO:1990234">
    <property type="term" value="C:transferase complex"/>
    <property type="evidence" value="ECO:0007669"/>
    <property type="project" value="UniProtKB-ARBA"/>
</dbReference>
<sequence length="124" mass="14487">MIVNSFILDQMIKQCVYGMLITNKQIQSFNEHSNPVYCAKFSSYHYHYHRQNVIYSSSYDKTIRLWDSETSKLLHIFNGHTDCFWCIDISPLQVNNNNNKMNNIGVIGGNGYTICSEYYSNMGY</sequence>
<dbReference type="InterPro" id="IPR001680">
    <property type="entry name" value="WD40_rpt"/>
</dbReference>